<feature type="transmembrane region" description="Helical" evidence="1">
    <location>
        <begin position="85"/>
        <end position="104"/>
    </location>
</feature>
<dbReference type="AlphaFoldDB" id="A0A9P9E9K5"/>
<dbReference type="EMBL" id="JAGMWT010000003">
    <property type="protein sequence ID" value="KAH7132491.1"/>
    <property type="molecule type" value="Genomic_DNA"/>
</dbReference>
<keyword evidence="1" id="KW-0812">Transmembrane</keyword>
<evidence type="ECO:0000256" key="1">
    <source>
        <dbReference type="SAM" id="Phobius"/>
    </source>
</evidence>
<dbReference type="PANTHER" id="PTHR37019:SF1">
    <property type="entry name" value="EXPERA DOMAIN-CONTAINING PROTEIN"/>
    <property type="match status" value="1"/>
</dbReference>
<name>A0A9P9E9K5_9PLEO</name>
<keyword evidence="5" id="KW-1185">Reference proteome</keyword>
<organism evidence="4 5">
    <name type="scientific">Dendryphion nanum</name>
    <dbReference type="NCBI Taxonomy" id="256645"/>
    <lineage>
        <taxon>Eukaryota</taxon>
        <taxon>Fungi</taxon>
        <taxon>Dikarya</taxon>
        <taxon>Ascomycota</taxon>
        <taxon>Pezizomycotina</taxon>
        <taxon>Dothideomycetes</taxon>
        <taxon>Pleosporomycetidae</taxon>
        <taxon>Pleosporales</taxon>
        <taxon>Torulaceae</taxon>
        <taxon>Dendryphion</taxon>
    </lineage>
</organism>
<feature type="transmembrane region" description="Helical" evidence="1">
    <location>
        <begin position="124"/>
        <end position="143"/>
    </location>
</feature>
<evidence type="ECO:0000256" key="2">
    <source>
        <dbReference type="SAM" id="SignalP"/>
    </source>
</evidence>
<evidence type="ECO:0000259" key="3">
    <source>
        <dbReference type="Pfam" id="PF24803"/>
    </source>
</evidence>
<gene>
    <name evidence="4" type="ORF">B0J11DRAFT_503660</name>
</gene>
<feature type="transmembrane region" description="Helical" evidence="1">
    <location>
        <begin position="9"/>
        <end position="34"/>
    </location>
</feature>
<dbReference type="Proteomes" id="UP000700596">
    <property type="component" value="Unassembled WGS sequence"/>
</dbReference>
<keyword evidence="1" id="KW-1133">Transmembrane helix</keyword>
<evidence type="ECO:0000313" key="4">
    <source>
        <dbReference type="EMBL" id="KAH7132491.1"/>
    </source>
</evidence>
<proteinExistence type="predicted"/>
<dbReference type="PANTHER" id="PTHR37019">
    <property type="entry name" value="CHROMOSOME 1, WHOLE GENOME SHOTGUN SEQUENCE"/>
    <property type="match status" value="1"/>
</dbReference>
<protein>
    <recommendedName>
        <fullName evidence="3">DUF7704 domain-containing protein</fullName>
    </recommendedName>
</protein>
<keyword evidence="1" id="KW-0472">Membrane</keyword>
<reference evidence="4" key="1">
    <citation type="journal article" date="2021" name="Nat. Commun.">
        <title>Genetic determinants of endophytism in the Arabidopsis root mycobiome.</title>
        <authorList>
            <person name="Mesny F."/>
            <person name="Miyauchi S."/>
            <person name="Thiergart T."/>
            <person name="Pickel B."/>
            <person name="Atanasova L."/>
            <person name="Karlsson M."/>
            <person name="Huettel B."/>
            <person name="Barry K.W."/>
            <person name="Haridas S."/>
            <person name="Chen C."/>
            <person name="Bauer D."/>
            <person name="Andreopoulos W."/>
            <person name="Pangilinan J."/>
            <person name="LaButti K."/>
            <person name="Riley R."/>
            <person name="Lipzen A."/>
            <person name="Clum A."/>
            <person name="Drula E."/>
            <person name="Henrissat B."/>
            <person name="Kohler A."/>
            <person name="Grigoriev I.V."/>
            <person name="Martin F.M."/>
            <person name="Hacquard S."/>
        </authorList>
    </citation>
    <scope>NUCLEOTIDE SEQUENCE</scope>
    <source>
        <strain evidence="4">MPI-CAGE-CH-0243</strain>
    </source>
</reference>
<sequence length="147" mass="16631">MSSLPHIPFLYRLFFLYLEPAFALNGAIMCHFSPLSFLRTMSATAPYIPATQVIFDQLAACYVLFAFNEAIVLRVTKDIRVWRAMMLGMVLCDCLHINGSWNVMGWEASTKPWLWRGEDAVNMIILYGFTLLRLAFLGGWGVGGKNV</sequence>
<feature type="signal peptide" evidence="2">
    <location>
        <begin position="1"/>
        <end position="23"/>
    </location>
</feature>
<feature type="chain" id="PRO_5040481309" description="DUF7704 domain-containing protein" evidence="2">
    <location>
        <begin position="24"/>
        <end position="147"/>
    </location>
</feature>
<dbReference type="OrthoDB" id="5313995at2759"/>
<evidence type="ECO:0000313" key="5">
    <source>
        <dbReference type="Proteomes" id="UP000700596"/>
    </source>
</evidence>
<dbReference type="Pfam" id="PF24803">
    <property type="entry name" value="DUF7704"/>
    <property type="match status" value="1"/>
</dbReference>
<comment type="caution">
    <text evidence="4">The sequence shown here is derived from an EMBL/GenBank/DDBJ whole genome shotgun (WGS) entry which is preliminary data.</text>
</comment>
<keyword evidence="2" id="KW-0732">Signal</keyword>
<dbReference type="InterPro" id="IPR056121">
    <property type="entry name" value="DUF7704"/>
</dbReference>
<accession>A0A9P9E9K5</accession>
<feature type="transmembrane region" description="Helical" evidence="1">
    <location>
        <begin position="54"/>
        <end position="73"/>
    </location>
</feature>
<feature type="domain" description="DUF7704" evidence="3">
    <location>
        <begin position="6"/>
        <end position="140"/>
    </location>
</feature>